<dbReference type="AlphaFoldDB" id="A0A0S3PZU7"/>
<proteinExistence type="predicted"/>
<organism evidence="2 3">
    <name type="scientific">Variibacter gotjawalensis</name>
    <dbReference type="NCBI Taxonomy" id="1333996"/>
    <lineage>
        <taxon>Bacteria</taxon>
        <taxon>Pseudomonadati</taxon>
        <taxon>Pseudomonadota</taxon>
        <taxon>Alphaproteobacteria</taxon>
        <taxon>Hyphomicrobiales</taxon>
        <taxon>Nitrobacteraceae</taxon>
        <taxon>Variibacter</taxon>
    </lineage>
</organism>
<dbReference type="PANTHER" id="PTHR36836:SF1">
    <property type="entry name" value="COLANIC ACID BIOSYNTHESIS PROTEIN WCAK"/>
    <property type="match status" value="1"/>
</dbReference>
<dbReference type="Proteomes" id="UP000236884">
    <property type="component" value="Chromosome"/>
</dbReference>
<reference evidence="2 3" key="1">
    <citation type="submission" date="2015-08" db="EMBL/GenBank/DDBJ databases">
        <title>Investigation of the bacterial diversity of lava forest soil.</title>
        <authorList>
            <person name="Lee J.S."/>
        </authorList>
    </citation>
    <scope>NUCLEOTIDE SEQUENCE [LARGE SCALE GENOMIC DNA]</scope>
    <source>
        <strain evidence="2 3">GJW-30</strain>
    </source>
</reference>
<dbReference type="EMBL" id="AP014946">
    <property type="protein sequence ID" value="BAT61478.1"/>
    <property type="molecule type" value="Genomic_DNA"/>
</dbReference>
<evidence type="ECO:0000259" key="1">
    <source>
        <dbReference type="Pfam" id="PF04230"/>
    </source>
</evidence>
<sequence>MLDPTSMRGELRAVRKIVAFNVKYSPNLGDGVIAACIESELAKRFPHAEIKTLDLAGRTERPTTDAGGRRVLLLRTLNRLPGRLREIATELALRCLVSIRCVPLWRKELCGADCVVFGGGQLIQDQDLNFPVKLAIASREARRFQIPCSIYAVGVARVTSARAQKLVARFLSKSHAFTSARDSQSVDNLRARGAGDVVLAPDPALLAANTWPRAPHAPRVRARIGLCITHPAVLHHHGSVGSGDDLVAGYEQLISDLLRSNYDVACFTNGAHEDDLLLGELVARTRHLDASGLRVCGVPRPKTPEELAQIVAACDGIIAHRLHACILAYAYRIPNIGLVWDSKLTGFFADLGRIDYTFALLPSTSHAIVMAMRNTLHDGIDVSLHGQHIAQAERGMDALARGMADAVRARAVRAEKTLDDLAARPMAWI</sequence>
<dbReference type="PANTHER" id="PTHR36836">
    <property type="entry name" value="COLANIC ACID BIOSYNTHESIS PROTEIN WCAK"/>
    <property type="match status" value="1"/>
</dbReference>
<keyword evidence="3" id="KW-1185">Reference proteome</keyword>
<gene>
    <name evidence="2" type="ORF">GJW-30_1_04035</name>
</gene>
<dbReference type="KEGG" id="vgo:GJW-30_1_04035"/>
<keyword evidence="2" id="KW-0808">Transferase</keyword>
<dbReference type="GO" id="GO:0016740">
    <property type="term" value="F:transferase activity"/>
    <property type="evidence" value="ECO:0007669"/>
    <property type="project" value="UniProtKB-KW"/>
</dbReference>
<feature type="domain" description="Polysaccharide pyruvyl transferase" evidence="1">
    <location>
        <begin position="27"/>
        <end position="342"/>
    </location>
</feature>
<dbReference type="Pfam" id="PF04230">
    <property type="entry name" value="PS_pyruv_trans"/>
    <property type="match status" value="1"/>
</dbReference>
<evidence type="ECO:0000313" key="2">
    <source>
        <dbReference type="EMBL" id="BAT61478.1"/>
    </source>
</evidence>
<dbReference type="InterPro" id="IPR007345">
    <property type="entry name" value="Polysacch_pyruvyl_Trfase"/>
</dbReference>
<name>A0A0S3PZU7_9BRAD</name>
<accession>A0A0S3PZU7</accession>
<evidence type="ECO:0000313" key="3">
    <source>
        <dbReference type="Proteomes" id="UP000236884"/>
    </source>
</evidence>
<protein>
    <submittedName>
        <fullName evidence="2">Polysaccharide pyruvyl transferase</fullName>
    </submittedName>
</protein>